<evidence type="ECO:0000256" key="2">
    <source>
        <dbReference type="ARBA" id="ARBA00022737"/>
    </source>
</evidence>
<dbReference type="EMBL" id="CM000845">
    <property type="protein sequence ID" value="KRH25829.1"/>
    <property type="molecule type" value="Genomic_DNA"/>
</dbReference>
<dbReference type="PANTHER" id="PTHR11017">
    <property type="entry name" value="LEUCINE-RICH REPEAT-CONTAINING PROTEIN"/>
    <property type="match status" value="1"/>
</dbReference>
<feature type="domain" description="C-JID" evidence="3">
    <location>
        <begin position="395"/>
        <end position="547"/>
    </location>
</feature>
<proteinExistence type="predicted"/>
<reference evidence="5" key="3">
    <citation type="submission" date="2018-07" db="EMBL/GenBank/DDBJ databases">
        <title>WGS assembly of Glycine max.</title>
        <authorList>
            <person name="Schmutz J."/>
            <person name="Cannon S."/>
            <person name="Schlueter J."/>
            <person name="Ma J."/>
            <person name="Mitros T."/>
            <person name="Nelson W."/>
            <person name="Hyten D."/>
            <person name="Song Q."/>
            <person name="Thelen J."/>
            <person name="Cheng J."/>
            <person name="Xu D."/>
            <person name="Hellsten U."/>
            <person name="May G."/>
            <person name="Yu Y."/>
            <person name="Sakurai T."/>
            <person name="Umezawa T."/>
            <person name="Bhattacharyya M."/>
            <person name="Sandhu D."/>
            <person name="Valliyodan B."/>
            <person name="Lindquist E."/>
            <person name="Peto M."/>
            <person name="Grant D."/>
            <person name="Shu S."/>
            <person name="Goodstein D."/>
            <person name="Barry K."/>
            <person name="Futrell-Griggs M."/>
            <person name="Abernathy B."/>
            <person name="Du J."/>
            <person name="Tian Z."/>
            <person name="Zhu L."/>
            <person name="Gill N."/>
            <person name="Joshi T."/>
            <person name="Libault M."/>
            <person name="Sethuraman A."/>
            <person name="Zhang X."/>
            <person name="Shinozaki K."/>
            <person name="Nguyen H."/>
            <person name="Wing R."/>
            <person name="Cregan P."/>
            <person name="Specht J."/>
            <person name="Grimwood J."/>
            <person name="Rokhsar D."/>
            <person name="Stacey G."/>
            <person name="Shoemaker R."/>
            <person name="Jackson S."/>
        </authorList>
    </citation>
    <scope>NUCLEOTIDE SEQUENCE</scope>
    <source>
        <tissue evidence="5">Callus</tissue>
    </source>
</reference>
<dbReference type="Pfam" id="PF07725">
    <property type="entry name" value="LRR_3"/>
    <property type="match status" value="1"/>
</dbReference>
<reference evidence="5 6" key="1">
    <citation type="journal article" date="2010" name="Nature">
        <title>Genome sequence of the palaeopolyploid soybean.</title>
        <authorList>
            <person name="Schmutz J."/>
            <person name="Cannon S.B."/>
            <person name="Schlueter J."/>
            <person name="Ma J."/>
            <person name="Mitros T."/>
            <person name="Nelson W."/>
            <person name="Hyten D.L."/>
            <person name="Song Q."/>
            <person name="Thelen J.J."/>
            <person name="Cheng J."/>
            <person name="Xu D."/>
            <person name="Hellsten U."/>
            <person name="May G.D."/>
            <person name="Yu Y."/>
            <person name="Sakurai T."/>
            <person name="Umezawa T."/>
            <person name="Bhattacharyya M.K."/>
            <person name="Sandhu D."/>
            <person name="Valliyodan B."/>
            <person name="Lindquist E."/>
            <person name="Peto M."/>
            <person name="Grant D."/>
            <person name="Shu S."/>
            <person name="Goodstein D."/>
            <person name="Barry K."/>
            <person name="Futrell-Griggs M."/>
            <person name="Abernathy B."/>
            <person name="Du J."/>
            <person name="Tian Z."/>
            <person name="Zhu L."/>
            <person name="Gill N."/>
            <person name="Joshi T."/>
            <person name="Libault M."/>
            <person name="Sethuraman A."/>
            <person name="Zhang X.-C."/>
            <person name="Shinozaki K."/>
            <person name="Nguyen H.T."/>
            <person name="Wing R.A."/>
            <person name="Cregan P."/>
            <person name="Specht J."/>
            <person name="Grimwood J."/>
            <person name="Rokhsar D."/>
            <person name="Stacey G."/>
            <person name="Shoemaker R.C."/>
            <person name="Jackson S.A."/>
        </authorList>
    </citation>
    <scope>NUCLEOTIDE SEQUENCE</scope>
    <source>
        <strain evidence="6">cv. Williams 82</strain>
        <tissue evidence="5">Callus</tissue>
    </source>
</reference>
<dbReference type="GO" id="GO:0006952">
    <property type="term" value="P:defense response"/>
    <property type="evidence" value="ECO:0007669"/>
    <property type="project" value="InterPro"/>
</dbReference>
<dbReference type="Gramene" id="KRH25829">
    <property type="protein sequence ID" value="KRH25829"/>
    <property type="gene ID" value="GLYMA_12G132300"/>
</dbReference>
<dbReference type="InterPro" id="IPR001611">
    <property type="entry name" value="Leu-rich_rpt"/>
</dbReference>
<dbReference type="SUPFAM" id="SSF46785">
    <property type="entry name" value="Winged helix' DNA-binding domain"/>
    <property type="match status" value="1"/>
</dbReference>
<evidence type="ECO:0000313" key="7">
    <source>
        <dbReference type="Proteomes" id="UP000008827"/>
    </source>
</evidence>
<accession>A0A0R0HF10</accession>
<dbReference type="Pfam" id="PF13855">
    <property type="entry name" value="LRR_8"/>
    <property type="match status" value="1"/>
</dbReference>
<dbReference type="PANTHER" id="PTHR11017:SF259">
    <property type="entry name" value="ADP-RIBOSYL CYCLASE_CYCLIC ADP-RIBOSE HYDROLASE"/>
    <property type="match status" value="1"/>
</dbReference>
<dbReference type="OMA" id="ECYEEND"/>
<dbReference type="InParanoid" id="A0A0R0HF10"/>
<evidence type="ECO:0000256" key="1">
    <source>
        <dbReference type="ARBA" id="ARBA00022614"/>
    </source>
</evidence>
<reference evidence="6" key="2">
    <citation type="submission" date="2018-02" db="UniProtKB">
        <authorList>
            <consortium name="EnsemblPlants"/>
        </authorList>
    </citation>
    <scope>IDENTIFICATION</scope>
    <source>
        <strain evidence="6">Williams 82</strain>
    </source>
</reference>
<dbReference type="InterPro" id="IPR036390">
    <property type="entry name" value="WH_DNA-bd_sf"/>
</dbReference>
<dbReference type="PaxDb" id="3847-GLYMA12G15860.3"/>
<dbReference type="Gene3D" id="3.80.10.10">
    <property type="entry name" value="Ribonuclease Inhibitor"/>
    <property type="match status" value="2"/>
</dbReference>
<name>A0A0R0HF10_SOYBN</name>
<sequence length="572" mass="66596">MEKEIFLDIACFFSTDQFRGYDGWFETSKKILGYRGFYPEIGMKVLVEKSLISYHRGKICMHDLLKELGKTIVREKTPKEPRKWSRLWDYKDLQKVMIENKEAKNLEAIVIDIEKYQEEFLQRTMTVDALSKLIHLKLLMFKNVNFSGILNYLSNEMTYLYWKNYPFMSLPSSFHPDQLVELILPYSNIKELWKDTRYLPNLEILDLKYSQNLIEMPDLSGVPHLRDLDLEGCTKIVRIDPSIGTLRELVRLNLRNCKNLFLNLNIIFGLSSLVVLNLSASAIYFKSPDAIGNLHSLVILNLGGNKFVTLPNTIKQLSKLRFLILEHCKQLKYLPELPTPKKRKNHKYYGELNTFNCPNLSEMELIYRMVFSWMTQIFEVHWQSSLSFNRLNIVIPGTEIPRWFSKQNEGDSISMDPSPVMDNPNWIGVACCALLVALHDPSNIGNRWRNLPFDFGSMGFSFQNKQVLNKTSRALPIHLQNDLVTGELDHLLILFASREGFLLFPSEDETDMHGLDTRGFTTSIYDHPKGLRMQVKSCGYRWVFKEDLQQLNPNMMFRGNPSSRKRKLLSSD</sequence>
<evidence type="ECO:0000259" key="3">
    <source>
        <dbReference type="Pfam" id="PF20160"/>
    </source>
</evidence>
<keyword evidence="7" id="KW-1185">Reference proteome</keyword>
<dbReference type="InterPro" id="IPR044974">
    <property type="entry name" value="Disease_R_plants"/>
</dbReference>
<dbReference type="Pfam" id="PF20160">
    <property type="entry name" value="C-JID"/>
    <property type="match status" value="1"/>
</dbReference>
<organism evidence="5">
    <name type="scientific">Glycine max</name>
    <name type="common">Soybean</name>
    <name type="synonym">Glycine hispida</name>
    <dbReference type="NCBI Taxonomy" id="3847"/>
    <lineage>
        <taxon>Eukaryota</taxon>
        <taxon>Viridiplantae</taxon>
        <taxon>Streptophyta</taxon>
        <taxon>Embryophyta</taxon>
        <taxon>Tracheophyta</taxon>
        <taxon>Spermatophyta</taxon>
        <taxon>Magnoliopsida</taxon>
        <taxon>eudicotyledons</taxon>
        <taxon>Gunneridae</taxon>
        <taxon>Pentapetalae</taxon>
        <taxon>rosids</taxon>
        <taxon>fabids</taxon>
        <taxon>Fabales</taxon>
        <taxon>Fabaceae</taxon>
        <taxon>Papilionoideae</taxon>
        <taxon>50 kb inversion clade</taxon>
        <taxon>NPAAA clade</taxon>
        <taxon>indigoferoid/millettioid clade</taxon>
        <taxon>Phaseoleae</taxon>
        <taxon>Glycine</taxon>
        <taxon>Glycine subgen. Soja</taxon>
    </lineage>
</organism>
<dbReference type="InterPro" id="IPR032675">
    <property type="entry name" value="LRR_dom_sf"/>
</dbReference>
<protein>
    <submittedName>
        <fullName evidence="5 6">Uncharacterized protein</fullName>
    </submittedName>
</protein>
<gene>
    <name evidence="5" type="ORF">GLYMA_12G132300</name>
</gene>
<keyword evidence="1" id="KW-0433">Leucine-rich repeat</keyword>
<dbReference type="InterPro" id="IPR058192">
    <property type="entry name" value="WHD_ROQ1-like"/>
</dbReference>
<keyword evidence="2" id="KW-0677">Repeat</keyword>
<evidence type="ECO:0000259" key="4">
    <source>
        <dbReference type="Pfam" id="PF23282"/>
    </source>
</evidence>
<dbReference type="Pfam" id="PF23282">
    <property type="entry name" value="WHD_ROQ1"/>
    <property type="match status" value="1"/>
</dbReference>
<dbReference type="InterPro" id="IPR045344">
    <property type="entry name" value="C-JID"/>
</dbReference>
<dbReference type="InterPro" id="IPR011713">
    <property type="entry name" value="Leu-rich_rpt_3"/>
</dbReference>
<dbReference type="SUPFAM" id="SSF52058">
    <property type="entry name" value="L domain-like"/>
    <property type="match status" value="1"/>
</dbReference>
<dbReference type="EnsemblPlants" id="KRH25829">
    <property type="protein sequence ID" value="KRH25829"/>
    <property type="gene ID" value="GLYMA_12G132300"/>
</dbReference>
<dbReference type="AlphaFoldDB" id="A0A0R0HF10"/>
<evidence type="ECO:0000313" key="5">
    <source>
        <dbReference type="EMBL" id="KRH25829.1"/>
    </source>
</evidence>
<evidence type="ECO:0000313" key="6">
    <source>
        <dbReference type="EnsemblPlants" id="KRH25829"/>
    </source>
</evidence>
<feature type="domain" description="Disease resistance protein Roq1-like winged-helix" evidence="4">
    <location>
        <begin position="2"/>
        <end position="76"/>
    </location>
</feature>
<dbReference type="Proteomes" id="UP000008827">
    <property type="component" value="Chromosome 12"/>
</dbReference>